<dbReference type="RefSeq" id="WP_090273513.1">
    <property type="nucleotide sequence ID" value="NZ_LT629748.1"/>
</dbReference>
<dbReference type="InterPro" id="IPR007197">
    <property type="entry name" value="rSAM"/>
</dbReference>
<evidence type="ECO:0000256" key="11">
    <source>
        <dbReference type="ARBA" id="ARBA00023014"/>
    </source>
</evidence>
<evidence type="ECO:0000256" key="4">
    <source>
        <dbReference type="ARBA" id="ARBA00008703"/>
    </source>
</evidence>
<dbReference type="NCBIfam" id="TIGR03821">
    <property type="entry name" value="EFP_modif_epmB"/>
    <property type="match status" value="1"/>
</dbReference>
<evidence type="ECO:0000256" key="6">
    <source>
        <dbReference type="ARBA" id="ARBA00022485"/>
    </source>
</evidence>
<evidence type="ECO:0000256" key="14">
    <source>
        <dbReference type="PIRSR" id="PIRSR004911-1"/>
    </source>
</evidence>
<dbReference type="Pfam" id="PF04055">
    <property type="entry name" value="Radical_SAM"/>
    <property type="match status" value="1"/>
</dbReference>
<dbReference type="EMBL" id="LT629748">
    <property type="protein sequence ID" value="SDS62867.1"/>
    <property type="molecule type" value="Genomic_DNA"/>
</dbReference>
<feature type="binding site" evidence="14">
    <location>
        <position position="126"/>
    </location>
    <ligand>
        <name>[4Fe-4S] cluster</name>
        <dbReference type="ChEBI" id="CHEBI:49883"/>
        <note>4Fe-4S-S-AdoMet</note>
    </ligand>
</feature>
<evidence type="ECO:0000256" key="12">
    <source>
        <dbReference type="ARBA" id="ARBA00023235"/>
    </source>
</evidence>
<evidence type="ECO:0000256" key="7">
    <source>
        <dbReference type="ARBA" id="ARBA00022691"/>
    </source>
</evidence>
<dbReference type="Gene3D" id="3.20.20.70">
    <property type="entry name" value="Aldolase class I"/>
    <property type="match status" value="1"/>
</dbReference>
<comment type="similarity">
    <text evidence="4">Belongs to the radical SAM superfamily. KamA family.</text>
</comment>
<dbReference type="PIRSF" id="PIRSF004911">
    <property type="entry name" value="DUF160"/>
    <property type="match status" value="1"/>
</dbReference>
<feature type="domain" description="Radical SAM core" evidence="16">
    <location>
        <begin position="105"/>
        <end position="328"/>
    </location>
</feature>
<dbReference type="OrthoDB" id="9770937at2"/>
<reference evidence="18" key="1">
    <citation type="submission" date="2016-10" db="EMBL/GenBank/DDBJ databases">
        <authorList>
            <person name="Varghese N."/>
            <person name="Submissions S."/>
        </authorList>
    </citation>
    <scope>NUCLEOTIDE SEQUENCE [LARGE SCALE GENOMIC DNA]</scope>
    <source>
        <strain evidence="18">2SM5</strain>
    </source>
</reference>
<accession>A0A1H1TRM8</accession>
<dbReference type="GO" id="GO:0046872">
    <property type="term" value="F:metal ion binding"/>
    <property type="evidence" value="ECO:0007669"/>
    <property type="project" value="UniProtKB-KW"/>
</dbReference>
<dbReference type="InterPro" id="IPR022462">
    <property type="entry name" value="EpmB"/>
</dbReference>
<evidence type="ECO:0000256" key="13">
    <source>
        <dbReference type="ARBA" id="ARBA00030756"/>
    </source>
</evidence>
<keyword evidence="9 15" id="KW-0663">Pyridoxal phosphate</keyword>
<dbReference type="SFLD" id="SFLDG01070">
    <property type="entry name" value="PLP-dependent"/>
    <property type="match status" value="1"/>
</dbReference>
<dbReference type="PANTHER" id="PTHR30538">
    <property type="entry name" value="LYSINE 2,3-AMINOMUTASE-RELATED"/>
    <property type="match status" value="1"/>
</dbReference>
<evidence type="ECO:0000256" key="5">
    <source>
        <dbReference type="ARBA" id="ARBA00022363"/>
    </source>
</evidence>
<dbReference type="GO" id="GO:0051539">
    <property type="term" value="F:4 iron, 4 sulfur cluster binding"/>
    <property type="evidence" value="ECO:0007669"/>
    <property type="project" value="UniProtKB-KW"/>
</dbReference>
<comment type="cofactor">
    <cofactor evidence="3">
        <name>[4Fe-4S] cluster</name>
        <dbReference type="ChEBI" id="CHEBI:49883"/>
    </cofactor>
</comment>
<evidence type="ECO:0000256" key="2">
    <source>
        <dbReference type="ARBA" id="ARBA00001933"/>
    </source>
</evidence>
<evidence type="ECO:0000313" key="17">
    <source>
        <dbReference type="EMBL" id="SDS62867.1"/>
    </source>
</evidence>
<keyword evidence="10" id="KW-0408">Iron</keyword>
<keyword evidence="7" id="KW-0949">S-adenosyl-L-methionine</keyword>
<dbReference type="SFLD" id="SFLDS00029">
    <property type="entry name" value="Radical_SAM"/>
    <property type="match status" value="1"/>
</dbReference>
<dbReference type="NCBIfam" id="TIGR00238">
    <property type="entry name" value="KamA family radical SAM protein"/>
    <property type="match status" value="1"/>
</dbReference>
<evidence type="ECO:0000259" key="16">
    <source>
        <dbReference type="PROSITE" id="PS51918"/>
    </source>
</evidence>
<proteinExistence type="inferred from homology"/>
<evidence type="ECO:0000313" key="18">
    <source>
        <dbReference type="Proteomes" id="UP000243426"/>
    </source>
</evidence>
<protein>
    <recommendedName>
        <fullName evidence="5">L-lysine 2,3-aminomutase</fullName>
    </recommendedName>
    <alternativeName>
        <fullName evidence="13">EF-P post-translational modification enzyme B</fullName>
    </alternativeName>
</protein>
<dbReference type="PANTHER" id="PTHR30538:SF1">
    <property type="entry name" value="L-LYSINE 2,3-AMINOMUTASE"/>
    <property type="match status" value="1"/>
</dbReference>
<evidence type="ECO:0000256" key="8">
    <source>
        <dbReference type="ARBA" id="ARBA00022723"/>
    </source>
</evidence>
<keyword evidence="11 14" id="KW-0411">Iron-sulfur</keyword>
<gene>
    <name evidence="17" type="ORF">SAMN05216198_2378</name>
</gene>
<dbReference type="STRING" id="797277.SAMN05216198_2378"/>
<dbReference type="CDD" id="cd01335">
    <property type="entry name" value="Radical_SAM"/>
    <property type="match status" value="1"/>
</dbReference>
<keyword evidence="8 14" id="KW-0479">Metal-binding</keyword>
<feature type="binding site" evidence="14">
    <location>
        <position position="123"/>
    </location>
    <ligand>
        <name>[4Fe-4S] cluster</name>
        <dbReference type="ChEBI" id="CHEBI:49883"/>
        <note>4Fe-4S-S-AdoMet</note>
    </ligand>
</feature>
<dbReference type="SFLD" id="SFLDF00314">
    <property type="entry name" value="L-lysine_2_3-aminomutase_(yjeK"/>
    <property type="match status" value="1"/>
</dbReference>
<dbReference type="InterPro" id="IPR013785">
    <property type="entry name" value="Aldolase_TIM"/>
</dbReference>
<dbReference type="GO" id="GO:0016853">
    <property type="term" value="F:isomerase activity"/>
    <property type="evidence" value="ECO:0007669"/>
    <property type="project" value="UniProtKB-KW"/>
</dbReference>
<feature type="binding site" evidence="14">
    <location>
        <position position="119"/>
    </location>
    <ligand>
        <name>[4Fe-4S] cluster</name>
        <dbReference type="ChEBI" id="CHEBI:49883"/>
        <note>4Fe-4S-S-AdoMet</note>
    </ligand>
</feature>
<dbReference type="AlphaFoldDB" id="A0A1H1TRM8"/>
<evidence type="ECO:0000256" key="10">
    <source>
        <dbReference type="ARBA" id="ARBA00023004"/>
    </source>
</evidence>
<evidence type="ECO:0000256" key="9">
    <source>
        <dbReference type="ARBA" id="ARBA00022898"/>
    </source>
</evidence>
<comment type="catalytic activity">
    <reaction evidence="1">
        <text>L-lysine = D-beta-lysine</text>
        <dbReference type="Rhea" id="RHEA:44148"/>
        <dbReference type="ChEBI" id="CHEBI:32551"/>
        <dbReference type="ChEBI" id="CHEBI:84138"/>
    </reaction>
</comment>
<keyword evidence="12" id="KW-0413">Isomerase</keyword>
<comment type="cofactor">
    <cofactor evidence="2 15">
        <name>pyridoxal 5'-phosphate</name>
        <dbReference type="ChEBI" id="CHEBI:597326"/>
    </cofactor>
</comment>
<evidence type="ECO:0000256" key="3">
    <source>
        <dbReference type="ARBA" id="ARBA00001966"/>
    </source>
</evidence>
<dbReference type="Proteomes" id="UP000243426">
    <property type="component" value="Chromosome I"/>
</dbReference>
<feature type="modified residue" description="N6-(pyridoxal phosphate)lysine" evidence="15">
    <location>
        <position position="331"/>
    </location>
</feature>
<evidence type="ECO:0000256" key="1">
    <source>
        <dbReference type="ARBA" id="ARBA00001352"/>
    </source>
</evidence>
<organism evidence="17 18">
    <name type="scientific">Halopseudomonas litoralis</name>
    <dbReference type="NCBI Taxonomy" id="797277"/>
    <lineage>
        <taxon>Bacteria</taxon>
        <taxon>Pseudomonadati</taxon>
        <taxon>Pseudomonadota</taxon>
        <taxon>Gammaproteobacteria</taxon>
        <taxon>Pseudomonadales</taxon>
        <taxon>Pseudomonadaceae</taxon>
        <taxon>Halopseudomonas</taxon>
    </lineage>
</organism>
<keyword evidence="6 14" id="KW-0004">4Fe-4S</keyword>
<sequence length="348" mass="38827">MIHGSSAAVESVSWQNLLARSITDPLELLRRLDLDPALLGPARAASADFPLRVPEPYLSRMQHGNPADPLLRQVLPVGEELLEHPDFVFDPLGEQHTNARPGIIHKYHGRLLLIVSAGCAVNCRYCFRRHFPYSDNALSTDEWHQALDYIRQDDSIREVIYSGGDPLAANDKRLAWLTREIAEIAHVKRLRVHTRLPIVIPQRVTDSLIEALCGTRLPVTMVLHCNHAHELDSHVGSAIQALRRAGVMLLNQAVLLKGVNDRIDDQLSLSEALGDHGVMPYYLHVLDHVKGAQHFHVDDEIARRLVGEMLAKLPGFLVPRLVREIAGATSKTPLPPELINQQIGRPFA</sequence>
<dbReference type="SUPFAM" id="SSF102114">
    <property type="entry name" value="Radical SAM enzymes"/>
    <property type="match status" value="1"/>
</dbReference>
<name>A0A1H1TRM8_9GAMM</name>
<dbReference type="InterPro" id="IPR058240">
    <property type="entry name" value="rSAM_sf"/>
</dbReference>
<keyword evidence="18" id="KW-1185">Reference proteome</keyword>
<dbReference type="PROSITE" id="PS51918">
    <property type="entry name" value="RADICAL_SAM"/>
    <property type="match status" value="1"/>
</dbReference>
<dbReference type="InterPro" id="IPR003739">
    <property type="entry name" value="Lys_aminomutase/Glu_NH3_mut"/>
</dbReference>
<evidence type="ECO:0000256" key="15">
    <source>
        <dbReference type="PIRSR" id="PIRSR603739-50"/>
    </source>
</evidence>